<gene>
    <name evidence="1" type="ORF">K444DRAFT_619463</name>
</gene>
<accession>A0A2J6SPQ4</accession>
<evidence type="ECO:0000313" key="2">
    <source>
        <dbReference type="Proteomes" id="UP000235371"/>
    </source>
</evidence>
<dbReference type="AlphaFoldDB" id="A0A2J6SPQ4"/>
<dbReference type="InParanoid" id="A0A2J6SPQ4"/>
<organism evidence="1 2">
    <name type="scientific">Hyaloscypha bicolor E</name>
    <dbReference type="NCBI Taxonomy" id="1095630"/>
    <lineage>
        <taxon>Eukaryota</taxon>
        <taxon>Fungi</taxon>
        <taxon>Dikarya</taxon>
        <taxon>Ascomycota</taxon>
        <taxon>Pezizomycotina</taxon>
        <taxon>Leotiomycetes</taxon>
        <taxon>Helotiales</taxon>
        <taxon>Hyaloscyphaceae</taxon>
        <taxon>Hyaloscypha</taxon>
        <taxon>Hyaloscypha bicolor</taxon>
    </lineage>
</organism>
<protein>
    <submittedName>
        <fullName evidence="1">Uncharacterized protein</fullName>
    </submittedName>
</protein>
<sequence length="161" mass="18588">MPLYTLHLYQWNATAVDNSIEKSFQKSVHQPIASLHSTTFPCDPSTVRVEFMLPCGESHSRGYGGYGYDAGKDSMFSDKKKLSDFMVVNMDFRGSAKEWQDYCQRLVRLPNLRGRNLRSVFLQRNLYEFEISDVKFPGVVVGIDERMDEQEELPSYQQQLA</sequence>
<name>A0A2J6SPQ4_9HELO</name>
<reference evidence="1 2" key="1">
    <citation type="submission" date="2016-04" db="EMBL/GenBank/DDBJ databases">
        <title>A degradative enzymes factory behind the ericoid mycorrhizal symbiosis.</title>
        <authorList>
            <consortium name="DOE Joint Genome Institute"/>
            <person name="Martino E."/>
            <person name="Morin E."/>
            <person name="Grelet G."/>
            <person name="Kuo A."/>
            <person name="Kohler A."/>
            <person name="Daghino S."/>
            <person name="Barry K."/>
            <person name="Choi C."/>
            <person name="Cichocki N."/>
            <person name="Clum A."/>
            <person name="Copeland A."/>
            <person name="Hainaut M."/>
            <person name="Haridas S."/>
            <person name="Labutti K."/>
            <person name="Lindquist E."/>
            <person name="Lipzen A."/>
            <person name="Khouja H.-R."/>
            <person name="Murat C."/>
            <person name="Ohm R."/>
            <person name="Olson A."/>
            <person name="Spatafora J."/>
            <person name="Veneault-Fourrey C."/>
            <person name="Henrissat B."/>
            <person name="Grigoriev I."/>
            <person name="Martin F."/>
            <person name="Perotto S."/>
        </authorList>
    </citation>
    <scope>NUCLEOTIDE SEQUENCE [LARGE SCALE GENOMIC DNA]</scope>
    <source>
        <strain evidence="1 2">E</strain>
    </source>
</reference>
<dbReference type="Proteomes" id="UP000235371">
    <property type="component" value="Unassembled WGS sequence"/>
</dbReference>
<dbReference type="GeneID" id="36589596"/>
<dbReference type="EMBL" id="KZ613895">
    <property type="protein sequence ID" value="PMD52755.1"/>
    <property type="molecule type" value="Genomic_DNA"/>
</dbReference>
<dbReference type="OrthoDB" id="5388012at2759"/>
<proteinExistence type="predicted"/>
<dbReference type="RefSeq" id="XP_024729659.1">
    <property type="nucleotide sequence ID" value="XM_024881519.1"/>
</dbReference>
<keyword evidence="2" id="KW-1185">Reference proteome</keyword>
<evidence type="ECO:0000313" key="1">
    <source>
        <dbReference type="EMBL" id="PMD52755.1"/>
    </source>
</evidence>